<evidence type="ECO:0000256" key="1">
    <source>
        <dbReference type="ARBA" id="ARBA00008183"/>
    </source>
</evidence>
<comment type="similarity">
    <text evidence="1 4">Belongs to the frataxin family.</text>
</comment>
<name>A0A4Y8UJ53_9GAMM</name>
<comment type="function">
    <text evidence="4">Involved in iron-sulfur (Fe-S) cluster assembly. May act as a regulator of Fe-S biogenesis.</text>
</comment>
<dbReference type="SUPFAM" id="SSF55387">
    <property type="entry name" value="Frataxin/Nqo15-like"/>
    <property type="match status" value="1"/>
</dbReference>
<dbReference type="GO" id="GO:0008199">
    <property type="term" value="F:ferric iron binding"/>
    <property type="evidence" value="ECO:0007669"/>
    <property type="project" value="InterPro"/>
</dbReference>
<reference evidence="5 6" key="1">
    <citation type="submission" date="2019-03" db="EMBL/GenBank/DDBJ databases">
        <title>Draft genome of Gammaproteobacteria bacterium LSUCC0057, a member of the SAR92 clade.</title>
        <authorList>
            <person name="Lanclos V.C."/>
            <person name="Doiron C."/>
            <person name="Henson M.W."/>
            <person name="Thrash J.C."/>
        </authorList>
    </citation>
    <scope>NUCLEOTIDE SEQUENCE [LARGE SCALE GENOMIC DNA]</scope>
    <source>
        <strain evidence="5 6">LSUCC0057</strain>
    </source>
</reference>
<dbReference type="GO" id="GO:0016226">
    <property type="term" value="P:iron-sulfur cluster assembly"/>
    <property type="evidence" value="ECO:0007669"/>
    <property type="project" value="UniProtKB-UniRule"/>
</dbReference>
<accession>A0A4Y8UJ53</accession>
<sequence>MNEQQFHASADAVMLAIEEAIDASGADIDYENSAGLLTLTVEANGSQLILSRQPATGELWLAIRAGGLHFKQQQGVWRNTVDGQALIERLNQALVEQGGEALPLQGF</sequence>
<evidence type="ECO:0000313" key="5">
    <source>
        <dbReference type="EMBL" id="TFH67343.1"/>
    </source>
</evidence>
<dbReference type="InterPro" id="IPR036524">
    <property type="entry name" value="Frataxin/CyaY_sf"/>
</dbReference>
<dbReference type="HAMAP" id="MF_00142">
    <property type="entry name" value="CyaY"/>
    <property type="match status" value="1"/>
</dbReference>
<dbReference type="Pfam" id="PF01491">
    <property type="entry name" value="Frataxin_Cyay"/>
    <property type="match status" value="1"/>
</dbReference>
<keyword evidence="6" id="KW-1185">Reference proteome</keyword>
<dbReference type="GO" id="GO:0005737">
    <property type="term" value="C:cytoplasm"/>
    <property type="evidence" value="ECO:0007669"/>
    <property type="project" value="UniProtKB-ARBA"/>
</dbReference>
<keyword evidence="3 4" id="KW-0408">Iron</keyword>
<comment type="caution">
    <text evidence="5">The sequence shown here is derived from an EMBL/GenBank/DDBJ whole genome shotgun (WGS) entry which is preliminary data.</text>
</comment>
<evidence type="ECO:0000256" key="4">
    <source>
        <dbReference type="HAMAP-Rule" id="MF_00142"/>
    </source>
</evidence>
<organism evidence="5 6">
    <name type="scientific">Gammaproteobacteria bacterium LSUCC0057</name>
    <dbReference type="NCBI Taxonomy" id="2559237"/>
    <lineage>
        <taxon>Bacteria</taxon>
        <taxon>Pseudomonadati</taxon>
        <taxon>Pseudomonadota</taxon>
        <taxon>Gammaproteobacteria</taxon>
        <taxon>Cellvibrionales</taxon>
        <taxon>Porticoccaceae</taxon>
        <taxon>SAR92 clade</taxon>
    </lineage>
</organism>
<dbReference type="InterPro" id="IPR002908">
    <property type="entry name" value="Frataxin/CyaY"/>
</dbReference>
<evidence type="ECO:0000313" key="6">
    <source>
        <dbReference type="Proteomes" id="UP000298133"/>
    </source>
</evidence>
<dbReference type="SMART" id="SM01219">
    <property type="entry name" value="Frataxin_Cyay"/>
    <property type="match status" value="1"/>
</dbReference>
<dbReference type="OrthoDB" id="285675at2"/>
<protein>
    <recommendedName>
        <fullName evidence="4">Iron-sulfur cluster assembly protein CyaY</fullName>
    </recommendedName>
</protein>
<dbReference type="Proteomes" id="UP000298133">
    <property type="component" value="Unassembled WGS sequence"/>
</dbReference>
<dbReference type="Gene3D" id="3.30.920.10">
    <property type="entry name" value="Frataxin/CyaY"/>
    <property type="match status" value="1"/>
</dbReference>
<dbReference type="PROSITE" id="PS50810">
    <property type="entry name" value="FRATAXIN_2"/>
    <property type="match status" value="1"/>
</dbReference>
<keyword evidence="2 4" id="KW-0479">Metal-binding</keyword>
<proteinExistence type="inferred from homology"/>
<dbReference type="InterPro" id="IPR047584">
    <property type="entry name" value="CyaY"/>
</dbReference>
<evidence type="ECO:0000256" key="2">
    <source>
        <dbReference type="ARBA" id="ARBA00022723"/>
    </source>
</evidence>
<evidence type="ECO:0000256" key="3">
    <source>
        <dbReference type="ARBA" id="ARBA00023004"/>
    </source>
</evidence>
<dbReference type="AlphaFoldDB" id="A0A4Y8UJ53"/>
<dbReference type="NCBIfam" id="TIGR03421">
    <property type="entry name" value="FeS_CyaY"/>
    <property type="match status" value="1"/>
</dbReference>
<dbReference type="EMBL" id="SPIA01000003">
    <property type="protein sequence ID" value="TFH67343.1"/>
    <property type="molecule type" value="Genomic_DNA"/>
</dbReference>
<gene>
    <name evidence="4 5" type="primary">cyaY</name>
    <name evidence="5" type="ORF">E3W66_07555</name>
</gene>